<dbReference type="RefSeq" id="WP_133820836.1">
    <property type="nucleotide sequence ID" value="NZ_SNZH01000016.1"/>
</dbReference>
<evidence type="ECO:0000256" key="1">
    <source>
        <dbReference type="SAM" id="Coils"/>
    </source>
</evidence>
<keyword evidence="1" id="KW-0175">Coiled coil</keyword>
<feature type="coiled-coil region" evidence="1">
    <location>
        <begin position="32"/>
        <end position="59"/>
    </location>
</feature>
<sequence>MNYLIVLIALVVVGLTFALLRERRWRRRDQSLRRLLDSADALERQLLDCRERMQTLRAMLVDLPEEMTGDADEALAADYKVQAALRDLLQHRLWIQQHAIEAGQQELDKAVEALDQSRRAMDQQLRGLEDITKALREAQRR</sequence>
<name>A0A4R6YP15_9GAMM</name>
<evidence type="ECO:0000313" key="3">
    <source>
        <dbReference type="Proteomes" id="UP000295293"/>
    </source>
</evidence>
<reference evidence="2 3" key="1">
    <citation type="submission" date="2019-03" db="EMBL/GenBank/DDBJ databases">
        <title>Genomic Encyclopedia of Type Strains, Phase IV (KMG-IV): sequencing the most valuable type-strain genomes for metagenomic binning, comparative biology and taxonomic classification.</title>
        <authorList>
            <person name="Goeker M."/>
        </authorList>
    </citation>
    <scope>NUCLEOTIDE SEQUENCE [LARGE SCALE GENOMIC DNA]</scope>
    <source>
        <strain evidence="2 3">DSM 21667</strain>
    </source>
</reference>
<keyword evidence="3" id="KW-1185">Reference proteome</keyword>
<organism evidence="2 3">
    <name type="scientific">Tahibacter aquaticus</name>
    <dbReference type="NCBI Taxonomy" id="520092"/>
    <lineage>
        <taxon>Bacteria</taxon>
        <taxon>Pseudomonadati</taxon>
        <taxon>Pseudomonadota</taxon>
        <taxon>Gammaproteobacteria</taxon>
        <taxon>Lysobacterales</taxon>
        <taxon>Rhodanobacteraceae</taxon>
        <taxon>Tahibacter</taxon>
    </lineage>
</organism>
<evidence type="ECO:0000313" key="2">
    <source>
        <dbReference type="EMBL" id="TDR39366.1"/>
    </source>
</evidence>
<comment type="caution">
    <text evidence="2">The sequence shown here is derived from an EMBL/GenBank/DDBJ whole genome shotgun (WGS) entry which is preliminary data.</text>
</comment>
<dbReference type="OrthoDB" id="5966755at2"/>
<proteinExistence type="predicted"/>
<dbReference type="Proteomes" id="UP000295293">
    <property type="component" value="Unassembled WGS sequence"/>
</dbReference>
<gene>
    <name evidence="2" type="ORF">DFR29_11667</name>
</gene>
<dbReference type="EMBL" id="SNZH01000016">
    <property type="protein sequence ID" value="TDR39366.1"/>
    <property type="molecule type" value="Genomic_DNA"/>
</dbReference>
<accession>A0A4R6YP15</accession>
<protein>
    <submittedName>
        <fullName evidence="2">Uncharacterized protein</fullName>
    </submittedName>
</protein>
<feature type="coiled-coil region" evidence="1">
    <location>
        <begin position="100"/>
        <end position="141"/>
    </location>
</feature>
<dbReference type="AlphaFoldDB" id="A0A4R6YP15"/>